<name>A0AAQ3P946_VIGMU</name>
<evidence type="ECO:0000256" key="1">
    <source>
        <dbReference type="SAM" id="Phobius"/>
    </source>
</evidence>
<dbReference type="Proteomes" id="UP001374535">
    <property type="component" value="Chromosome 1"/>
</dbReference>
<gene>
    <name evidence="2" type="ORF">V8G54_002362</name>
</gene>
<sequence length="104" mass="12162">MQQTPVNHQIRQSTDQVISSARKMISAALHICIYFIIQSMITPLSRKLHKLLLIPSNTSSLPYYDNDAIILLSKWKTNIVCNMQTDNNRQNYRLIHLQRFKVHV</sequence>
<evidence type="ECO:0000313" key="3">
    <source>
        <dbReference type="Proteomes" id="UP001374535"/>
    </source>
</evidence>
<keyword evidence="1" id="KW-1133">Transmembrane helix</keyword>
<reference evidence="2 3" key="1">
    <citation type="journal article" date="2023" name="Life. Sci Alliance">
        <title>Evolutionary insights into 3D genome organization and epigenetic landscape of Vigna mungo.</title>
        <authorList>
            <person name="Junaid A."/>
            <person name="Singh B."/>
            <person name="Bhatia S."/>
        </authorList>
    </citation>
    <scope>NUCLEOTIDE SEQUENCE [LARGE SCALE GENOMIC DNA]</scope>
    <source>
        <strain evidence="2">Urdbean</strain>
    </source>
</reference>
<dbReference type="AlphaFoldDB" id="A0AAQ3P946"/>
<organism evidence="2 3">
    <name type="scientific">Vigna mungo</name>
    <name type="common">Black gram</name>
    <name type="synonym">Phaseolus mungo</name>
    <dbReference type="NCBI Taxonomy" id="3915"/>
    <lineage>
        <taxon>Eukaryota</taxon>
        <taxon>Viridiplantae</taxon>
        <taxon>Streptophyta</taxon>
        <taxon>Embryophyta</taxon>
        <taxon>Tracheophyta</taxon>
        <taxon>Spermatophyta</taxon>
        <taxon>Magnoliopsida</taxon>
        <taxon>eudicotyledons</taxon>
        <taxon>Gunneridae</taxon>
        <taxon>Pentapetalae</taxon>
        <taxon>rosids</taxon>
        <taxon>fabids</taxon>
        <taxon>Fabales</taxon>
        <taxon>Fabaceae</taxon>
        <taxon>Papilionoideae</taxon>
        <taxon>50 kb inversion clade</taxon>
        <taxon>NPAAA clade</taxon>
        <taxon>indigoferoid/millettioid clade</taxon>
        <taxon>Phaseoleae</taxon>
        <taxon>Vigna</taxon>
    </lineage>
</organism>
<keyword evidence="1" id="KW-0472">Membrane</keyword>
<keyword evidence="1" id="KW-0812">Transmembrane</keyword>
<dbReference type="EMBL" id="CP144700">
    <property type="protein sequence ID" value="WVZ23818.1"/>
    <property type="molecule type" value="Genomic_DNA"/>
</dbReference>
<evidence type="ECO:0000313" key="2">
    <source>
        <dbReference type="EMBL" id="WVZ23818.1"/>
    </source>
</evidence>
<keyword evidence="3" id="KW-1185">Reference proteome</keyword>
<accession>A0AAQ3P946</accession>
<proteinExistence type="predicted"/>
<feature type="transmembrane region" description="Helical" evidence="1">
    <location>
        <begin position="24"/>
        <end position="44"/>
    </location>
</feature>
<protein>
    <submittedName>
        <fullName evidence="2">Uncharacterized protein</fullName>
    </submittedName>
</protein>